<dbReference type="InterPro" id="IPR001451">
    <property type="entry name" value="Hexapep"/>
</dbReference>
<dbReference type="GO" id="GO:0016746">
    <property type="term" value="F:acyltransferase activity"/>
    <property type="evidence" value="ECO:0007669"/>
    <property type="project" value="UniProtKB-KW"/>
</dbReference>
<dbReference type="CDD" id="cd04647">
    <property type="entry name" value="LbH_MAT_like"/>
    <property type="match status" value="1"/>
</dbReference>
<dbReference type="Proteomes" id="UP001221009">
    <property type="component" value="Chromosome"/>
</dbReference>
<dbReference type="GeneID" id="93523860"/>
<evidence type="ECO:0000313" key="4">
    <source>
        <dbReference type="EMBL" id="WET64269.1"/>
    </source>
</evidence>
<evidence type="ECO:0000313" key="5">
    <source>
        <dbReference type="Proteomes" id="UP000195950"/>
    </source>
</evidence>
<dbReference type="Proteomes" id="UP000501982">
    <property type="component" value="Chromosome"/>
</dbReference>
<reference evidence="5" key="1">
    <citation type="submission" date="2017-04" db="EMBL/GenBank/DDBJ databases">
        <title>Function of individual gut microbiota members based on whole genome sequencing of pure cultures obtained from chicken caecum.</title>
        <authorList>
            <person name="Medvecky M."/>
            <person name="Cejkova D."/>
            <person name="Polansky O."/>
            <person name="Karasova D."/>
            <person name="Kubasova T."/>
            <person name="Cizek A."/>
            <person name="Rychlik I."/>
        </authorList>
    </citation>
    <scope>NUCLEOTIDE SEQUENCE [LARGE SCALE GENOMIC DNA]</scope>
    <source>
        <strain evidence="5">An199</strain>
    </source>
</reference>
<protein>
    <submittedName>
        <fullName evidence="1">Acetyltransferase</fullName>
    </submittedName>
    <submittedName>
        <fullName evidence="2">Acyltransferase</fullName>
    </submittedName>
</protein>
<evidence type="ECO:0000313" key="7">
    <source>
        <dbReference type="Proteomes" id="UP000501982"/>
    </source>
</evidence>
<reference evidence="1" key="2">
    <citation type="journal article" date="2018" name="BMC Genomics">
        <title>Whole genome sequencing and function prediction of 133 gut anaerobes isolated from chicken caecum in pure cultures.</title>
        <authorList>
            <person name="Medvecky M."/>
            <person name="Cejkova D."/>
            <person name="Polansky O."/>
            <person name="Karasova D."/>
            <person name="Kubasova T."/>
            <person name="Cizek A."/>
            <person name="Rychlik I."/>
        </authorList>
    </citation>
    <scope>NUCLEOTIDE SEQUENCE</scope>
    <source>
        <strain evidence="1">An199</strain>
    </source>
</reference>
<dbReference type="EMBL" id="CP120353">
    <property type="protein sequence ID" value="WET64269.1"/>
    <property type="molecule type" value="Genomic_DNA"/>
</dbReference>
<gene>
    <name evidence="1" type="ORF">B5F32_16355</name>
    <name evidence="3" type="ORF">FSA05_20905</name>
    <name evidence="2" type="ORF">HHO38_12330</name>
    <name evidence="4" type="ORF">P2T59_21695</name>
</gene>
<evidence type="ECO:0000313" key="6">
    <source>
        <dbReference type="Proteomes" id="UP000315827"/>
    </source>
</evidence>
<dbReference type="AlphaFoldDB" id="A0A1Y4IGU5"/>
<dbReference type="Pfam" id="PF00132">
    <property type="entry name" value="Hexapep"/>
    <property type="match status" value="1"/>
</dbReference>
<evidence type="ECO:0000313" key="3">
    <source>
        <dbReference type="EMBL" id="TWV58647.1"/>
    </source>
</evidence>
<reference evidence="4" key="5">
    <citation type="submission" date="2023-03" db="EMBL/GenBank/DDBJ databases">
        <title>Parabacteroides distasonis, a bacteria resistant against UC.</title>
        <authorList>
            <person name="Dai W."/>
        </authorList>
    </citation>
    <scope>NUCLEOTIDE SEQUENCE</scope>
    <source>
        <strain evidence="4">F1-28</strain>
    </source>
</reference>
<accession>A0A1Y4IGU5</accession>
<dbReference type="EMBL" id="CP051672">
    <property type="protein sequence ID" value="QJE29045.1"/>
    <property type="molecule type" value="Genomic_DNA"/>
</dbReference>
<evidence type="ECO:0000313" key="1">
    <source>
        <dbReference type="EMBL" id="OUP16082.1"/>
    </source>
</evidence>
<sequence>MEHINGQNNELTLIFPHGRVNCISAPNERFAKVVNRANITIAGNNNQVSMCFESEDKAEELLLSDGFLLIVKGDNNIVNVGTIILRYSSILGMTGLKLIIGQLPGLGAGVSRVANNCRVDIGDRVVINGVTLYLQENDSRVSIGDDSQLSWGVDIWCTDAHTITDLEGAPINFAKYIEIGKHVWIGKDAKIGKNVKISDNSIVGWGSVVTKEFNEPNVILAGIPAKIVRRGINWDRRCIDKYLKG</sequence>
<dbReference type="Gene3D" id="2.160.10.10">
    <property type="entry name" value="Hexapeptide repeat proteins"/>
    <property type="match status" value="1"/>
</dbReference>
<dbReference type="Proteomes" id="UP000315827">
    <property type="component" value="Unassembled WGS sequence"/>
</dbReference>
<organism evidence="1 5">
    <name type="scientific">Parabacteroides distasonis</name>
    <dbReference type="NCBI Taxonomy" id="823"/>
    <lineage>
        <taxon>Bacteria</taxon>
        <taxon>Pseudomonadati</taxon>
        <taxon>Bacteroidota</taxon>
        <taxon>Bacteroidia</taxon>
        <taxon>Bacteroidales</taxon>
        <taxon>Tannerellaceae</taxon>
        <taxon>Parabacteroides</taxon>
    </lineage>
</organism>
<dbReference type="EMBL" id="VOHW01000019">
    <property type="protein sequence ID" value="TWV58647.1"/>
    <property type="molecule type" value="Genomic_DNA"/>
</dbReference>
<reference evidence="3 6" key="3">
    <citation type="submission" date="2019-07" db="EMBL/GenBank/DDBJ databases">
        <title>Genome sequencing of Parabacteroides distasonis iSURF_7.</title>
        <authorList>
            <person name="Degefu H.N."/>
            <person name="Ruoff K.L."/>
            <person name="Price C.E."/>
            <person name="Valls R.A."/>
            <person name="O'Toole G.A."/>
        </authorList>
    </citation>
    <scope>NUCLEOTIDE SEQUENCE [LARGE SCALE GENOMIC DNA]</scope>
    <source>
        <strain evidence="3 6">CFPLTA003_1B</strain>
    </source>
</reference>
<dbReference type="RefSeq" id="WP_005868529.1">
    <property type="nucleotide sequence ID" value="NZ_CAXSKO010000020.1"/>
</dbReference>
<dbReference type="Proteomes" id="UP000195950">
    <property type="component" value="Unassembled WGS sequence"/>
</dbReference>
<dbReference type="EMBL" id="NFJX01000017">
    <property type="protein sequence ID" value="OUP16082.1"/>
    <property type="molecule type" value="Genomic_DNA"/>
</dbReference>
<name>A0A1Y4IGU5_PARDI</name>
<evidence type="ECO:0000313" key="2">
    <source>
        <dbReference type="EMBL" id="QJE29045.1"/>
    </source>
</evidence>
<dbReference type="PANTHER" id="PTHR23416">
    <property type="entry name" value="SIALIC ACID SYNTHASE-RELATED"/>
    <property type="match status" value="1"/>
</dbReference>
<proteinExistence type="predicted"/>
<dbReference type="SUPFAM" id="SSF51161">
    <property type="entry name" value="Trimeric LpxA-like enzymes"/>
    <property type="match status" value="1"/>
</dbReference>
<keyword evidence="1" id="KW-0808">Transferase</keyword>
<dbReference type="InterPro" id="IPR051159">
    <property type="entry name" value="Hexapeptide_acetyltransf"/>
</dbReference>
<dbReference type="InterPro" id="IPR011004">
    <property type="entry name" value="Trimer_LpxA-like_sf"/>
</dbReference>
<reference evidence="2 7" key="4">
    <citation type="submission" date="2020-04" db="EMBL/GenBank/DDBJ databases">
        <title>Complete Genomes and Methylome analysis of CBBP consortium that reverse antibiotic-induced susceptibility to vancomycin-resistant Enterococcus faecium infection.</title>
        <authorList>
            <person name="Fomenkov A."/>
            <person name="Zhang Z."/>
            <person name="Pamer E."/>
            <person name="Roberts R.J."/>
        </authorList>
    </citation>
    <scope>NUCLEOTIDE SEQUENCE [LARGE SCALE GENOMIC DNA]</scope>
    <source>
        <strain evidence="7">CBBP</strain>
        <strain evidence="2">CBBP-1</strain>
    </source>
</reference>
<keyword evidence="2" id="KW-0012">Acyltransferase</keyword>